<evidence type="ECO:0000256" key="1">
    <source>
        <dbReference type="SAM" id="MobiDB-lite"/>
    </source>
</evidence>
<accession>A0A0C3FIL1</accession>
<evidence type="ECO:0000313" key="2">
    <source>
        <dbReference type="EMBL" id="KIM79619.1"/>
    </source>
</evidence>
<dbReference type="OrthoDB" id="3264586at2759"/>
<feature type="region of interest" description="Disordered" evidence="1">
    <location>
        <begin position="1"/>
        <end position="54"/>
    </location>
</feature>
<keyword evidence="3" id="KW-1185">Reference proteome</keyword>
<feature type="compositionally biased region" description="Acidic residues" evidence="1">
    <location>
        <begin position="30"/>
        <end position="51"/>
    </location>
</feature>
<protein>
    <submittedName>
        <fullName evidence="2">Uncharacterized protein</fullName>
    </submittedName>
</protein>
<dbReference type="EMBL" id="KN833008">
    <property type="protein sequence ID" value="KIM79619.1"/>
    <property type="molecule type" value="Genomic_DNA"/>
</dbReference>
<name>A0A0C3FIL1_PILCF</name>
<evidence type="ECO:0000313" key="3">
    <source>
        <dbReference type="Proteomes" id="UP000054166"/>
    </source>
</evidence>
<reference evidence="2 3" key="1">
    <citation type="submission" date="2014-04" db="EMBL/GenBank/DDBJ databases">
        <authorList>
            <consortium name="DOE Joint Genome Institute"/>
            <person name="Kuo A."/>
            <person name="Tarkka M."/>
            <person name="Buscot F."/>
            <person name="Kohler A."/>
            <person name="Nagy L.G."/>
            <person name="Floudas D."/>
            <person name="Copeland A."/>
            <person name="Barry K.W."/>
            <person name="Cichocki N."/>
            <person name="Veneault-Fourrey C."/>
            <person name="LaButti K."/>
            <person name="Lindquist E.A."/>
            <person name="Lipzen A."/>
            <person name="Lundell T."/>
            <person name="Morin E."/>
            <person name="Murat C."/>
            <person name="Sun H."/>
            <person name="Tunlid A."/>
            <person name="Henrissat B."/>
            <person name="Grigoriev I.V."/>
            <person name="Hibbett D.S."/>
            <person name="Martin F."/>
            <person name="Nordberg H.P."/>
            <person name="Cantor M.N."/>
            <person name="Hua S.X."/>
        </authorList>
    </citation>
    <scope>NUCLEOTIDE SEQUENCE [LARGE SCALE GENOMIC DNA]</scope>
    <source>
        <strain evidence="2 3">F 1598</strain>
    </source>
</reference>
<dbReference type="Proteomes" id="UP000054166">
    <property type="component" value="Unassembled WGS sequence"/>
</dbReference>
<proteinExistence type="predicted"/>
<gene>
    <name evidence="2" type="ORF">PILCRDRAFT_823154</name>
</gene>
<organism evidence="2 3">
    <name type="scientific">Piloderma croceum (strain F 1598)</name>
    <dbReference type="NCBI Taxonomy" id="765440"/>
    <lineage>
        <taxon>Eukaryota</taxon>
        <taxon>Fungi</taxon>
        <taxon>Dikarya</taxon>
        <taxon>Basidiomycota</taxon>
        <taxon>Agaricomycotina</taxon>
        <taxon>Agaricomycetes</taxon>
        <taxon>Agaricomycetidae</taxon>
        <taxon>Atheliales</taxon>
        <taxon>Atheliaceae</taxon>
        <taxon>Piloderma</taxon>
    </lineage>
</organism>
<dbReference type="HOGENOM" id="CLU_108119_0_0_1"/>
<feature type="compositionally biased region" description="Polar residues" evidence="1">
    <location>
        <begin position="1"/>
        <end position="10"/>
    </location>
</feature>
<dbReference type="AlphaFoldDB" id="A0A0C3FIL1"/>
<sequence length="218" mass="24432">MTKSTASHANKANGANGKSSRRASAPSSFVDDDDDSSDEIQNSEDENEDEKDGSVEMLSIIREFQNLKSRTATTRSNTFQNQKAALYAQARQNAYNAARDGNDYLDKALDKMSQLKSQERSSYKKHLEDFLPLYNANDEAIQFLLGMYPTILQDLVPRRTEEIDAASSMLMSLPADREASRRKLMRNARAQIDEGLENQRVATDASALIKHYKALLLS</sequence>
<dbReference type="InParanoid" id="A0A0C3FIL1"/>
<reference evidence="3" key="2">
    <citation type="submission" date="2015-01" db="EMBL/GenBank/DDBJ databases">
        <title>Evolutionary Origins and Diversification of the Mycorrhizal Mutualists.</title>
        <authorList>
            <consortium name="DOE Joint Genome Institute"/>
            <consortium name="Mycorrhizal Genomics Consortium"/>
            <person name="Kohler A."/>
            <person name="Kuo A."/>
            <person name="Nagy L.G."/>
            <person name="Floudas D."/>
            <person name="Copeland A."/>
            <person name="Barry K.W."/>
            <person name="Cichocki N."/>
            <person name="Veneault-Fourrey C."/>
            <person name="LaButti K."/>
            <person name="Lindquist E.A."/>
            <person name="Lipzen A."/>
            <person name="Lundell T."/>
            <person name="Morin E."/>
            <person name="Murat C."/>
            <person name="Riley R."/>
            <person name="Ohm R."/>
            <person name="Sun H."/>
            <person name="Tunlid A."/>
            <person name="Henrissat B."/>
            <person name="Grigoriev I.V."/>
            <person name="Hibbett D.S."/>
            <person name="Martin F."/>
        </authorList>
    </citation>
    <scope>NUCLEOTIDE SEQUENCE [LARGE SCALE GENOMIC DNA]</scope>
    <source>
        <strain evidence="3">F 1598</strain>
    </source>
</reference>